<feature type="transmembrane region" description="Helical" evidence="1">
    <location>
        <begin position="130"/>
        <end position="150"/>
    </location>
</feature>
<dbReference type="RefSeq" id="WP_186922755.1">
    <property type="nucleotide sequence ID" value="NZ_JACOFW010000009.1"/>
</dbReference>
<evidence type="ECO:0000256" key="1">
    <source>
        <dbReference type="SAM" id="Phobius"/>
    </source>
</evidence>
<keyword evidence="1" id="KW-0812">Transmembrane</keyword>
<evidence type="ECO:0000313" key="3">
    <source>
        <dbReference type="Proteomes" id="UP000648257"/>
    </source>
</evidence>
<name>A0ABR6X4V7_9BURK</name>
<proteinExistence type="predicted"/>
<keyword evidence="1" id="KW-0472">Membrane</keyword>
<dbReference type="Proteomes" id="UP000648257">
    <property type="component" value="Unassembled WGS sequence"/>
</dbReference>
<comment type="caution">
    <text evidence="2">The sequence shown here is derived from an EMBL/GenBank/DDBJ whole genome shotgun (WGS) entry which is preliminary data.</text>
</comment>
<organism evidence="2 3">
    <name type="scientific">Undibacterium seohonense</name>
    <dbReference type="NCBI Taxonomy" id="1344950"/>
    <lineage>
        <taxon>Bacteria</taxon>
        <taxon>Pseudomonadati</taxon>
        <taxon>Pseudomonadota</taxon>
        <taxon>Betaproteobacteria</taxon>
        <taxon>Burkholderiales</taxon>
        <taxon>Oxalobacteraceae</taxon>
        <taxon>Undibacterium</taxon>
    </lineage>
</organism>
<gene>
    <name evidence="2" type="ORF">H8K52_09965</name>
</gene>
<reference evidence="2 3" key="1">
    <citation type="submission" date="2020-08" db="EMBL/GenBank/DDBJ databases">
        <title>Novel species isolated from subtropical streams in China.</title>
        <authorList>
            <person name="Lu H."/>
        </authorList>
    </citation>
    <scope>NUCLEOTIDE SEQUENCE [LARGE SCALE GENOMIC DNA]</scope>
    <source>
        <strain evidence="2 3">KACC 16656</strain>
    </source>
</reference>
<accession>A0ABR6X4V7</accession>
<sequence>MAYAFFSRIGRHLQASSQHVNSAILLLAPLPFLFFTSMIFAAFWQNDADYVFGRVRVVDAVLVDAGPPRASRGRPRFFPTFRLSDGQLLTLDNAMVADEIPPTNQTVVLRCSLGQSHHCKTPASPNIDPIFLAIAAIWSCLSVLMPIVMWRTLYKRLRTSA</sequence>
<dbReference type="EMBL" id="JACOFW010000009">
    <property type="protein sequence ID" value="MBC3807668.1"/>
    <property type="molecule type" value="Genomic_DNA"/>
</dbReference>
<protein>
    <submittedName>
        <fullName evidence="2">Uncharacterized protein</fullName>
    </submittedName>
</protein>
<evidence type="ECO:0000313" key="2">
    <source>
        <dbReference type="EMBL" id="MBC3807668.1"/>
    </source>
</evidence>
<keyword evidence="3" id="KW-1185">Reference proteome</keyword>
<feature type="transmembrane region" description="Helical" evidence="1">
    <location>
        <begin position="20"/>
        <end position="44"/>
    </location>
</feature>
<keyword evidence="1" id="KW-1133">Transmembrane helix</keyword>